<gene>
    <name evidence="1" type="ORF">POCTA_138.1.T0410098</name>
</gene>
<evidence type="ECO:0000313" key="2">
    <source>
        <dbReference type="Proteomes" id="UP000683925"/>
    </source>
</evidence>
<evidence type="ECO:0000313" key="1">
    <source>
        <dbReference type="EMBL" id="CAD8162145.1"/>
    </source>
</evidence>
<reference evidence="1" key="1">
    <citation type="submission" date="2021-01" db="EMBL/GenBank/DDBJ databases">
        <authorList>
            <consortium name="Genoscope - CEA"/>
            <person name="William W."/>
        </authorList>
    </citation>
    <scope>NUCLEOTIDE SEQUENCE</scope>
</reference>
<dbReference type="EMBL" id="CAJJDP010000041">
    <property type="protein sequence ID" value="CAD8162145.1"/>
    <property type="molecule type" value="Genomic_DNA"/>
</dbReference>
<name>A0A8S1UB11_PAROT</name>
<dbReference type="Proteomes" id="UP000683925">
    <property type="component" value="Unassembled WGS sequence"/>
</dbReference>
<organism evidence="1 2">
    <name type="scientific">Paramecium octaurelia</name>
    <dbReference type="NCBI Taxonomy" id="43137"/>
    <lineage>
        <taxon>Eukaryota</taxon>
        <taxon>Sar</taxon>
        <taxon>Alveolata</taxon>
        <taxon>Ciliophora</taxon>
        <taxon>Intramacronucleata</taxon>
        <taxon>Oligohymenophorea</taxon>
        <taxon>Peniculida</taxon>
        <taxon>Parameciidae</taxon>
        <taxon>Paramecium</taxon>
    </lineage>
</organism>
<comment type="caution">
    <text evidence="1">The sequence shown here is derived from an EMBL/GenBank/DDBJ whole genome shotgun (WGS) entry which is preliminary data.</text>
</comment>
<keyword evidence="2" id="KW-1185">Reference proteome</keyword>
<accession>A0A8S1UB11</accession>
<dbReference type="AlphaFoldDB" id="A0A8S1UB11"/>
<proteinExistence type="predicted"/>
<sequence length="201" mass="23838">MIQFIHGNDQNSKVFYEDLSQSNKQKIGMLLKKYVCQKCFVLIRAVAICLLSRIGCDEPNPDQIQVIRQFMKKKYFAGRQAQGSQFHYRFCRQIIFCIGSPFEYVKSCFPGEALFMRDKEIDCSLGLVFYLTNEEVLIELIYDIQAYQQINFFSFAKIQIGCTLRLKKQRKFKKQRDARFLKRYSDQILIIRLNTESRCLR</sequence>
<protein>
    <submittedName>
        <fullName evidence="1">Uncharacterized protein</fullName>
    </submittedName>
</protein>